<dbReference type="NCBIfam" id="TIGR01203">
    <property type="entry name" value="HGPRTase"/>
    <property type="match status" value="1"/>
</dbReference>
<comment type="subcellular location">
    <subcellularLocation>
        <location evidence="3 16">Cytoplasm</location>
    </subcellularLocation>
</comment>
<dbReference type="EC" id="2.4.2.8" evidence="16"/>
<evidence type="ECO:0000256" key="14">
    <source>
        <dbReference type="ARBA" id="ARBA00048811"/>
    </source>
</evidence>
<dbReference type="InterPro" id="IPR029057">
    <property type="entry name" value="PRTase-like"/>
</dbReference>
<dbReference type="GO" id="GO:0004422">
    <property type="term" value="F:hypoxanthine phosphoribosyltransferase activity"/>
    <property type="evidence" value="ECO:0007669"/>
    <property type="project" value="InterPro"/>
</dbReference>
<dbReference type="Proteomes" id="UP000003490">
    <property type="component" value="Unassembled WGS sequence"/>
</dbReference>
<reference evidence="19 21" key="3">
    <citation type="submission" date="2017-07" db="EMBL/GenBank/DDBJ databases">
        <title>Prevalence of linear plasmids in Cutibacterium (Propionibacterium) acnes isolates obtained from prostatic tissue.</title>
        <authorList>
            <person name="Davidsson S."/>
            <person name="Carlsson J."/>
            <person name="Molling P."/>
            <person name="Andren O."/>
            <person name="Andersson S.-O."/>
            <person name="Brzuszkiewicz E."/>
            <person name="Poehlein A."/>
            <person name="Al-Zeer M."/>
            <person name="Brinkmann V."/>
            <person name="Scavenius C."/>
            <person name="Nazipi S."/>
            <person name="Soderquist B."/>
            <person name="Bruggemann H."/>
        </authorList>
    </citation>
    <scope>NUCLEOTIDE SEQUENCE [LARGE SCALE GENOMIC DNA]</scope>
    <source>
        <strain evidence="19 21">DSM 753</strain>
    </source>
</reference>
<dbReference type="GO" id="GO:0052657">
    <property type="term" value="F:guanine phosphoribosyltransferase activity"/>
    <property type="evidence" value="ECO:0007669"/>
    <property type="project" value="UniProtKB-ARBA"/>
</dbReference>
<keyword evidence="21" id="KW-1185">Reference proteome</keyword>
<dbReference type="eggNOG" id="COG0634">
    <property type="taxonomic scope" value="Bacteria"/>
</dbReference>
<reference evidence="18 20" key="2">
    <citation type="submission" date="2007-08" db="EMBL/GenBank/DDBJ databases">
        <authorList>
            <person name="Fulton L."/>
            <person name="Clifton S."/>
            <person name="Fulton B."/>
            <person name="Xu J."/>
            <person name="Minx P."/>
            <person name="Pepin K.H."/>
            <person name="Johnson M."/>
            <person name="Thiruvilangam P."/>
            <person name="Bhonagiri V."/>
            <person name="Nash W.E."/>
            <person name="Wang C."/>
            <person name="Mardis E.R."/>
            <person name="Wilson R.K."/>
        </authorList>
    </citation>
    <scope>NUCLEOTIDE SEQUENCE [LARGE SCALE GENOMIC DNA]</scope>
    <source>
        <strain evidence="18 20">DSM 753</strain>
    </source>
</reference>
<evidence type="ECO:0000256" key="16">
    <source>
        <dbReference type="RuleBase" id="RU364099"/>
    </source>
</evidence>
<organism evidence="18 20">
    <name type="scientific">[Clostridium] leptum DSM 753</name>
    <dbReference type="NCBI Taxonomy" id="428125"/>
    <lineage>
        <taxon>Bacteria</taxon>
        <taxon>Bacillati</taxon>
        <taxon>Bacillota</taxon>
        <taxon>Clostridia</taxon>
        <taxon>Eubacteriales</taxon>
        <taxon>Oscillospiraceae</taxon>
        <taxon>Oscillospiraceae incertae sedis</taxon>
    </lineage>
</organism>
<comment type="catalytic activity">
    <reaction evidence="14">
        <text>GMP + diphosphate = guanine + 5-phospho-alpha-D-ribose 1-diphosphate</text>
        <dbReference type="Rhea" id="RHEA:25424"/>
        <dbReference type="ChEBI" id="CHEBI:16235"/>
        <dbReference type="ChEBI" id="CHEBI:33019"/>
        <dbReference type="ChEBI" id="CHEBI:58017"/>
        <dbReference type="ChEBI" id="CHEBI:58115"/>
        <dbReference type="EC" id="2.4.2.8"/>
    </reaction>
    <physiologicalReaction direction="right-to-left" evidence="14">
        <dbReference type="Rhea" id="RHEA:25426"/>
    </physiologicalReaction>
</comment>
<evidence type="ECO:0000256" key="4">
    <source>
        <dbReference type="ARBA" id="ARBA00004669"/>
    </source>
</evidence>
<evidence type="ECO:0000256" key="9">
    <source>
        <dbReference type="ARBA" id="ARBA00022679"/>
    </source>
</evidence>
<dbReference type="EMBL" id="NOXF01000009">
    <property type="protein sequence ID" value="PEQ23943.1"/>
    <property type="molecule type" value="Genomic_DNA"/>
</dbReference>
<dbReference type="Gene3D" id="3.40.50.2020">
    <property type="match status" value="1"/>
</dbReference>
<evidence type="ECO:0000313" key="19">
    <source>
        <dbReference type="EMBL" id="PEQ23943.1"/>
    </source>
</evidence>
<evidence type="ECO:0000313" key="18">
    <source>
        <dbReference type="EMBL" id="EDO60987.1"/>
    </source>
</evidence>
<evidence type="ECO:0000256" key="8">
    <source>
        <dbReference type="ARBA" id="ARBA00022676"/>
    </source>
</evidence>
<comment type="pathway">
    <text evidence="5">Purine metabolism; GMP biosynthesis via salvage pathway; GMP from guanine: step 1/1.</text>
</comment>
<keyword evidence="13 16" id="KW-0460">Magnesium</keyword>
<evidence type="ECO:0000256" key="1">
    <source>
        <dbReference type="ARBA" id="ARBA00001946"/>
    </source>
</evidence>
<evidence type="ECO:0000256" key="12">
    <source>
        <dbReference type="ARBA" id="ARBA00022741"/>
    </source>
</evidence>
<dbReference type="GO" id="GO:0000287">
    <property type="term" value="F:magnesium ion binding"/>
    <property type="evidence" value="ECO:0007669"/>
    <property type="project" value="TreeGrafter"/>
</dbReference>
<sequence length="182" mass="20826">MDMKCENVERILLSREDLDRITKNLGEQITKDYQGKKLLMVGILKGCFMFMADLMRYVELPCQMDFMICSSYGAGTESSGQIKIVKDLSVPIQDCHVLIVEDIIDSGNTLCYVKNLLKERGCKSIKLCTLFDKPSRREAPVYADYIGYEVANEFIVGYGLDFNERYRNLPYVGVLKPEAYQL</sequence>
<dbReference type="GO" id="GO:0006178">
    <property type="term" value="P:guanine salvage"/>
    <property type="evidence" value="ECO:0007669"/>
    <property type="project" value="TreeGrafter"/>
</dbReference>
<comment type="pathway">
    <text evidence="4 16">Purine metabolism; IMP biosynthesis via salvage pathway; IMP from hypoxanthine: step 1/1.</text>
</comment>
<evidence type="ECO:0000256" key="5">
    <source>
        <dbReference type="ARBA" id="ARBA00004676"/>
    </source>
</evidence>
<comment type="function">
    <text evidence="2">Purine salvage pathway enzyme that catalyzes the transfer of the ribosyl-5-phosphate group from 5-phospho-alpha-D-ribose 1-diphosphate (PRPP) to the N9 position of the 6-oxopurines hypoxanthine and guanine to form the corresponding ribonucleotides IMP (inosine 5'-monophosphate) and GMP (guanosine 5'-monophosphate), with the release of PPi.</text>
</comment>
<keyword evidence="8 16" id="KW-0328">Glycosyltransferase</keyword>
<dbReference type="SUPFAM" id="SSF53271">
    <property type="entry name" value="PRTase-like"/>
    <property type="match status" value="1"/>
</dbReference>
<dbReference type="Proteomes" id="UP000220611">
    <property type="component" value="Unassembled WGS sequence"/>
</dbReference>
<dbReference type="UniPathway" id="UPA00591">
    <property type="reaction ID" value="UER00648"/>
</dbReference>
<accession>A7VVI7</accession>
<keyword evidence="7 16" id="KW-0963">Cytoplasm</keyword>
<dbReference type="InterPro" id="IPR000836">
    <property type="entry name" value="PRTase_dom"/>
</dbReference>
<dbReference type="EMBL" id="ABCB02000019">
    <property type="protein sequence ID" value="EDO60987.1"/>
    <property type="molecule type" value="Genomic_DNA"/>
</dbReference>
<protein>
    <recommendedName>
        <fullName evidence="16">Hypoxanthine phosphoribosyltransferase</fullName>
        <ecNumber evidence="16">2.4.2.8</ecNumber>
    </recommendedName>
</protein>
<evidence type="ECO:0000313" key="21">
    <source>
        <dbReference type="Proteomes" id="UP000220611"/>
    </source>
</evidence>
<evidence type="ECO:0000256" key="2">
    <source>
        <dbReference type="ARBA" id="ARBA00002049"/>
    </source>
</evidence>
<keyword evidence="12 16" id="KW-0547">Nucleotide-binding</keyword>
<comment type="caution">
    <text evidence="18">The sequence shown here is derived from an EMBL/GenBank/DDBJ whole genome shotgun (WGS) entry which is preliminary data.</text>
</comment>
<dbReference type="PANTHER" id="PTHR43340:SF1">
    <property type="entry name" value="HYPOXANTHINE PHOSPHORIBOSYLTRANSFERASE"/>
    <property type="match status" value="1"/>
</dbReference>
<dbReference type="Pfam" id="PF00156">
    <property type="entry name" value="Pribosyltran"/>
    <property type="match status" value="1"/>
</dbReference>
<dbReference type="GO" id="GO:0032264">
    <property type="term" value="P:IMP salvage"/>
    <property type="evidence" value="ECO:0007669"/>
    <property type="project" value="UniProtKB-UniPathway"/>
</dbReference>
<comment type="catalytic activity">
    <reaction evidence="15">
        <text>IMP + diphosphate = hypoxanthine + 5-phospho-alpha-D-ribose 1-diphosphate</text>
        <dbReference type="Rhea" id="RHEA:17973"/>
        <dbReference type="ChEBI" id="CHEBI:17368"/>
        <dbReference type="ChEBI" id="CHEBI:33019"/>
        <dbReference type="ChEBI" id="CHEBI:58017"/>
        <dbReference type="ChEBI" id="CHEBI:58053"/>
        <dbReference type="EC" id="2.4.2.8"/>
    </reaction>
    <physiologicalReaction direction="right-to-left" evidence="15">
        <dbReference type="Rhea" id="RHEA:17975"/>
    </physiologicalReaction>
</comment>
<dbReference type="PANTHER" id="PTHR43340">
    <property type="entry name" value="HYPOXANTHINE-GUANINE PHOSPHORIBOSYLTRANSFERASE"/>
    <property type="match status" value="1"/>
</dbReference>
<feature type="domain" description="Phosphoribosyltransferase" evidence="17">
    <location>
        <begin position="21"/>
        <end position="162"/>
    </location>
</feature>
<dbReference type="OrthoDB" id="9802824at2"/>
<dbReference type="InterPro" id="IPR005904">
    <property type="entry name" value="Hxn_phspho_trans"/>
</dbReference>
<dbReference type="InterPro" id="IPR050408">
    <property type="entry name" value="HGPRT"/>
</dbReference>
<dbReference type="HOGENOM" id="CLU_073615_0_0_9"/>
<dbReference type="GO" id="GO:0032263">
    <property type="term" value="P:GMP salvage"/>
    <property type="evidence" value="ECO:0007669"/>
    <property type="project" value="TreeGrafter"/>
</dbReference>
<evidence type="ECO:0000256" key="6">
    <source>
        <dbReference type="ARBA" id="ARBA00008391"/>
    </source>
</evidence>
<comment type="cofactor">
    <cofactor evidence="1 16">
        <name>Mg(2+)</name>
        <dbReference type="ChEBI" id="CHEBI:18420"/>
    </cofactor>
</comment>
<keyword evidence="9 16" id="KW-0808">Transferase</keyword>
<evidence type="ECO:0000313" key="20">
    <source>
        <dbReference type="Proteomes" id="UP000003490"/>
    </source>
</evidence>
<evidence type="ECO:0000256" key="7">
    <source>
        <dbReference type="ARBA" id="ARBA00022490"/>
    </source>
</evidence>
<proteinExistence type="inferred from homology"/>
<evidence type="ECO:0000259" key="17">
    <source>
        <dbReference type="Pfam" id="PF00156"/>
    </source>
</evidence>
<dbReference type="GO" id="GO:0005829">
    <property type="term" value="C:cytosol"/>
    <property type="evidence" value="ECO:0007669"/>
    <property type="project" value="TreeGrafter"/>
</dbReference>
<keyword evidence="11 16" id="KW-0660">Purine salvage</keyword>
<dbReference type="AlphaFoldDB" id="A7VVI7"/>
<evidence type="ECO:0000256" key="15">
    <source>
        <dbReference type="ARBA" id="ARBA00049402"/>
    </source>
</evidence>
<dbReference type="FunFam" id="3.40.50.2020:FF:000006">
    <property type="entry name" value="Hypoxanthine phosphoribosyltransferase"/>
    <property type="match status" value="1"/>
</dbReference>
<dbReference type="GO" id="GO:0006166">
    <property type="term" value="P:purine ribonucleoside salvage"/>
    <property type="evidence" value="ECO:0007669"/>
    <property type="project" value="UniProtKB-KW"/>
</dbReference>
<keyword evidence="10 16" id="KW-0479">Metal-binding</keyword>
<evidence type="ECO:0000256" key="11">
    <source>
        <dbReference type="ARBA" id="ARBA00022726"/>
    </source>
</evidence>
<dbReference type="CDD" id="cd06223">
    <property type="entry name" value="PRTases_typeI"/>
    <property type="match status" value="1"/>
</dbReference>
<evidence type="ECO:0000256" key="3">
    <source>
        <dbReference type="ARBA" id="ARBA00004496"/>
    </source>
</evidence>
<evidence type="ECO:0000256" key="10">
    <source>
        <dbReference type="ARBA" id="ARBA00022723"/>
    </source>
</evidence>
<dbReference type="GO" id="GO:0046100">
    <property type="term" value="P:hypoxanthine metabolic process"/>
    <property type="evidence" value="ECO:0007669"/>
    <property type="project" value="TreeGrafter"/>
</dbReference>
<name>A7VVI7_9FIRM</name>
<evidence type="ECO:0000256" key="13">
    <source>
        <dbReference type="ARBA" id="ARBA00022842"/>
    </source>
</evidence>
<reference evidence="18 20" key="1">
    <citation type="submission" date="2007-08" db="EMBL/GenBank/DDBJ databases">
        <title>Draft genome sequence of Clostridium leptum (DSM 753).</title>
        <authorList>
            <person name="Sudarsanam P."/>
            <person name="Ley R."/>
            <person name="Guruge J."/>
            <person name="Turnbaugh P.J."/>
            <person name="Mahowald M."/>
            <person name="Liep D."/>
            <person name="Gordon J."/>
        </authorList>
    </citation>
    <scope>NUCLEOTIDE SEQUENCE [LARGE SCALE GENOMIC DNA]</scope>
    <source>
        <strain evidence="18 20">DSM 753</strain>
    </source>
</reference>
<comment type="similarity">
    <text evidence="6 16">Belongs to the purine/pyrimidine phosphoribosyltransferase family.</text>
</comment>
<gene>
    <name evidence="18" type="primary">hpt</name>
    <name evidence="19" type="ORF">CH238_11215</name>
    <name evidence="18" type="ORF">CLOLEP_02599</name>
</gene>
<dbReference type="GO" id="GO:0000166">
    <property type="term" value="F:nucleotide binding"/>
    <property type="evidence" value="ECO:0007669"/>
    <property type="project" value="UniProtKB-KW"/>
</dbReference>